<evidence type="ECO:0000256" key="10">
    <source>
        <dbReference type="ARBA" id="ARBA00033234"/>
    </source>
</evidence>
<keyword evidence="5" id="KW-0805">Transcription regulation</keyword>
<comment type="similarity">
    <text evidence="2">Belongs to the SFR1/MEI5 family.</text>
</comment>
<feature type="non-terminal residue" evidence="12">
    <location>
        <position position="1"/>
    </location>
</feature>
<dbReference type="Proteomes" id="UP000887116">
    <property type="component" value="Unassembled WGS sequence"/>
</dbReference>
<evidence type="ECO:0000256" key="8">
    <source>
        <dbReference type="ARBA" id="ARBA00023204"/>
    </source>
</evidence>
<evidence type="ECO:0000313" key="12">
    <source>
        <dbReference type="EMBL" id="GFR15645.1"/>
    </source>
</evidence>
<keyword evidence="7" id="KW-0804">Transcription</keyword>
<keyword evidence="4" id="KW-0227">DNA damage</keyword>
<organism evidence="12 13">
    <name type="scientific">Trichonephila clavata</name>
    <name type="common">Joro spider</name>
    <name type="synonym">Nephila clavata</name>
    <dbReference type="NCBI Taxonomy" id="2740835"/>
    <lineage>
        <taxon>Eukaryota</taxon>
        <taxon>Metazoa</taxon>
        <taxon>Ecdysozoa</taxon>
        <taxon>Arthropoda</taxon>
        <taxon>Chelicerata</taxon>
        <taxon>Arachnida</taxon>
        <taxon>Araneae</taxon>
        <taxon>Araneomorphae</taxon>
        <taxon>Entelegynae</taxon>
        <taxon>Araneoidea</taxon>
        <taxon>Nephilidae</taxon>
        <taxon>Trichonephila</taxon>
    </lineage>
</organism>
<evidence type="ECO:0000256" key="9">
    <source>
        <dbReference type="ARBA" id="ARBA00023242"/>
    </source>
</evidence>
<sequence length="221" mass="25678">CEHCHKGHLESQNAVELLLKRLITFCCRHNKEFDMTDKEKDSSRLSNSPHIGGHKMSSSLKEKLKRSSRVHSSPLSKSVSPIMLTPKIQLRNVDCPNSPKCESPPLSSKLTENKYSYIKEDIEECEDKLKLQEMYFNLQKQTDINEEKLRKLKLVEKHHNKNKPDDLVLVIQRWLTTAQDALKKLFEILPEPKPPNMQSLINFLQIDSNLLKYNADKDIFL</sequence>
<evidence type="ECO:0000256" key="1">
    <source>
        <dbReference type="ARBA" id="ARBA00004123"/>
    </source>
</evidence>
<dbReference type="InterPro" id="IPR042429">
    <property type="entry name" value="SFR1"/>
</dbReference>
<dbReference type="PANTHER" id="PTHR28643:SF1">
    <property type="entry name" value="SWI5-DEPENDENT RECOMBINATION DNA REPAIR PROTEIN 1 HOMOLOG"/>
    <property type="match status" value="1"/>
</dbReference>
<accession>A0A8X6J1D0</accession>
<evidence type="ECO:0000313" key="13">
    <source>
        <dbReference type="Proteomes" id="UP000887116"/>
    </source>
</evidence>
<evidence type="ECO:0000256" key="11">
    <source>
        <dbReference type="SAM" id="MobiDB-lite"/>
    </source>
</evidence>
<dbReference type="GO" id="GO:0003713">
    <property type="term" value="F:transcription coactivator activity"/>
    <property type="evidence" value="ECO:0007669"/>
    <property type="project" value="InterPro"/>
</dbReference>
<dbReference type="PANTHER" id="PTHR28643">
    <property type="entry name" value="SWI5-DEPENDENT RECOMBINATION DNA REPAIR PROTEIN 1 HOMOLOG"/>
    <property type="match status" value="1"/>
</dbReference>
<keyword evidence="13" id="KW-1185">Reference proteome</keyword>
<evidence type="ECO:0000256" key="4">
    <source>
        <dbReference type="ARBA" id="ARBA00022763"/>
    </source>
</evidence>
<dbReference type="GO" id="GO:0000724">
    <property type="term" value="P:double-strand break repair via homologous recombination"/>
    <property type="evidence" value="ECO:0007669"/>
    <property type="project" value="InterPro"/>
</dbReference>
<protein>
    <recommendedName>
        <fullName evidence="3">Swi5-dependent recombination DNA repair protein 1 homolog</fullName>
    </recommendedName>
    <alternativeName>
        <fullName evidence="10">Meiosis protein 5 homolog</fullName>
    </alternativeName>
</protein>
<proteinExistence type="inferred from homology"/>
<dbReference type="OrthoDB" id="10051617at2759"/>
<keyword evidence="6" id="KW-0175">Coiled coil</keyword>
<dbReference type="AlphaFoldDB" id="A0A8X6J1D0"/>
<dbReference type="Pfam" id="PF10376">
    <property type="entry name" value="Mei5"/>
    <property type="match status" value="1"/>
</dbReference>
<evidence type="ECO:0000256" key="6">
    <source>
        <dbReference type="ARBA" id="ARBA00023054"/>
    </source>
</evidence>
<comment type="subcellular location">
    <subcellularLocation>
        <location evidence="1">Nucleus</location>
    </subcellularLocation>
</comment>
<keyword evidence="8" id="KW-0234">DNA repair</keyword>
<gene>
    <name evidence="12" type="primary">AVEN_21915_1</name>
    <name evidence="12" type="ORF">TNCT_526101</name>
</gene>
<feature type="region of interest" description="Disordered" evidence="11">
    <location>
        <begin position="37"/>
        <end position="78"/>
    </location>
</feature>
<name>A0A8X6J1D0_TRICU</name>
<evidence type="ECO:0000256" key="5">
    <source>
        <dbReference type="ARBA" id="ARBA00023015"/>
    </source>
</evidence>
<dbReference type="GO" id="GO:0032798">
    <property type="term" value="C:Swi5-Sfr1 complex"/>
    <property type="evidence" value="ECO:0007669"/>
    <property type="project" value="InterPro"/>
</dbReference>
<evidence type="ECO:0000256" key="3">
    <source>
        <dbReference type="ARBA" id="ARBA00014688"/>
    </source>
</evidence>
<reference evidence="12" key="1">
    <citation type="submission" date="2020-07" db="EMBL/GenBank/DDBJ databases">
        <title>Multicomponent nature underlies the extraordinary mechanical properties of spider dragline silk.</title>
        <authorList>
            <person name="Kono N."/>
            <person name="Nakamura H."/>
            <person name="Mori M."/>
            <person name="Yoshida Y."/>
            <person name="Ohtoshi R."/>
            <person name="Malay A.D."/>
            <person name="Moran D.A.P."/>
            <person name="Tomita M."/>
            <person name="Numata K."/>
            <person name="Arakawa K."/>
        </authorList>
    </citation>
    <scope>NUCLEOTIDE SEQUENCE</scope>
</reference>
<dbReference type="InterPro" id="IPR018468">
    <property type="entry name" value="SFR1/Mei5"/>
</dbReference>
<evidence type="ECO:0000256" key="2">
    <source>
        <dbReference type="ARBA" id="ARBA00008729"/>
    </source>
</evidence>
<comment type="caution">
    <text evidence="12">The sequence shown here is derived from an EMBL/GenBank/DDBJ whole genome shotgun (WGS) entry which is preliminary data.</text>
</comment>
<dbReference type="EMBL" id="BMAO01007399">
    <property type="protein sequence ID" value="GFR15645.1"/>
    <property type="molecule type" value="Genomic_DNA"/>
</dbReference>
<keyword evidence="9" id="KW-0539">Nucleus</keyword>
<evidence type="ECO:0000256" key="7">
    <source>
        <dbReference type="ARBA" id="ARBA00023163"/>
    </source>
</evidence>
<dbReference type="Gene3D" id="6.10.140.1020">
    <property type="match status" value="1"/>
</dbReference>